<organism evidence="1 2">
    <name type="scientific">Riccia sorocarpa</name>
    <dbReference type="NCBI Taxonomy" id="122646"/>
    <lineage>
        <taxon>Eukaryota</taxon>
        <taxon>Viridiplantae</taxon>
        <taxon>Streptophyta</taxon>
        <taxon>Embryophyta</taxon>
        <taxon>Marchantiophyta</taxon>
        <taxon>Marchantiopsida</taxon>
        <taxon>Marchantiidae</taxon>
        <taxon>Marchantiales</taxon>
        <taxon>Ricciaceae</taxon>
        <taxon>Riccia</taxon>
    </lineage>
</organism>
<comment type="caution">
    <text evidence="1">The sequence shown here is derived from an EMBL/GenBank/DDBJ whole genome shotgun (WGS) entry which is preliminary data.</text>
</comment>
<protein>
    <submittedName>
        <fullName evidence="1">Uncharacterized protein</fullName>
    </submittedName>
</protein>
<gene>
    <name evidence="1" type="ORF">R1sor_000877</name>
</gene>
<evidence type="ECO:0000313" key="2">
    <source>
        <dbReference type="Proteomes" id="UP001633002"/>
    </source>
</evidence>
<keyword evidence="2" id="KW-1185">Reference proteome</keyword>
<name>A0ABD3GXM1_9MARC</name>
<evidence type="ECO:0000313" key="1">
    <source>
        <dbReference type="EMBL" id="KAL3682855.1"/>
    </source>
</evidence>
<dbReference type="Proteomes" id="UP001633002">
    <property type="component" value="Unassembled WGS sequence"/>
</dbReference>
<sequence>MGDTYPKVLILDIQNAANHWAGNHSTCRILPGTRKCVTDNWTVANERKYDEGGETHKAVKAFLKKVFG</sequence>
<dbReference type="AlphaFoldDB" id="A0ABD3GXM1"/>
<accession>A0ABD3GXM1</accession>
<proteinExistence type="predicted"/>
<dbReference type="EMBL" id="JBJQOH010000006">
    <property type="protein sequence ID" value="KAL3682855.1"/>
    <property type="molecule type" value="Genomic_DNA"/>
</dbReference>
<reference evidence="1 2" key="1">
    <citation type="submission" date="2024-09" db="EMBL/GenBank/DDBJ databases">
        <title>Chromosome-scale assembly of Riccia sorocarpa.</title>
        <authorList>
            <person name="Paukszto L."/>
        </authorList>
    </citation>
    <scope>NUCLEOTIDE SEQUENCE [LARGE SCALE GENOMIC DNA]</scope>
    <source>
        <strain evidence="1">LP-2024</strain>
        <tissue evidence="1">Aerial parts of the thallus</tissue>
    </source>
</reference>